<dbReference type="EMBL" id="LGYO01000013">
    <property type="protein sequence ID" value="KNZ42404.1"/>
    <property type="molecule type" value="Genomic_DNA"/>
</dbReference>
<evidence type="ECO:0000313" key="2">
    <source>
        <dbReference type="EMBL" id="KNZ42404.1"/>
    </source>
</evidence>
<keyword evidence="3" id="KW-1185">Reference proteome</keyword>
<dbReference type="PROSITE" id="PS51257">
    <property type="entry name" value="PROKAR_LIPOPROTEIN"/>
    <property type="match status" value="1"/>
</dbReference>
<dbReference type="Proteomes" id="UP000036873">
    <property type="component" value="Unassembled WGS sequence"/>
</dbReference>
<protein>
    <recommendedName>
        <fullName evidence="4">Lipocalin-like domain-containing protein</fullName>
    </recommendedName>
</protein>
<organism evidence="2 3">
    <name type="scientific">Acetobacterium bakii</name>
    <dbReference type="NCBI Taxonomy" id="52689"/>
    <lineage>
        <taxon>Bacteria</taxon>
        <taxon>Bacillati</taxon>
        <taxon>Bacillota</taxon>
        <taxon>Clostridia</taxon>
        <taxon>Eubacteriales</taxon>
        <taxon>Eubacteriaceae</taxon>
        <taxon>Acetobacterium</taxon>
    </lineage>
</organism>
<evidence type="ECO:0000313" key="3">
    <source>
        <dbReference type="Proteomes" id="UP000036873"/>
    </source>
</evidence>
<gene>
    <name evidence="2" type="ORF">AKG39_06430</name>
</gene>
<accession>A0A0L6U1M5</accession>
<feature type="chain" id="PRO_5005567461" description="Lipocalin-like domain-containing protein" evidence="1">
    <location>
        <begin position="25"/>
        <end position="229"/>
    </location>
</feature>
<name>A0A0L6U1M5_9FIRM</name>
<dbReference type="OrthoDB" id="1779359at2"/>
<feature type="signal peptide" evidence="1">
    <location>
        <begin position="1"/>
        <end position="24"/>
    </location>
</feature>
<dbReference type="RefSeq" id="WP_050739557.1">
    <property type="nucleotide sequence ID" value="NZ_LGYO01000013.1"/>
</dbReference>
<keyword evidence="1" id="KW-0732">Signal</keyword>
<comment type="caution">
    <text evidence="2">The sequence shown here is derived from an EMBL/GenBank/DDBJ whole genome shotgun (WGS) entry which is preliminary data.</text>
</comment>
<proteinExistence type="predicted"/>
<dbReference type="AlphaFoldDB" id="A0A0L6U1M5"/>
<sequence>MKIKKLTLIMMFGLMVVITSGCFATDLFKTPAVSGDWYHKDSNTYIALSDDGTFTMGYGKGNANTGGTYDYDKKEITLHLEYTVSAEGKKEDWDTNSTIGSGGKIVMPYELRNDETMKIKSEGGNLTYTKIGGEPIETTTENLIGSWKYEKGGLQLALSQDGTYRITEDHGSQDQTASAEDQGTYTFENGVLTLNNGSNIRLFKTELVMADRLCMENETGTFFYTRIVK</sequence>
<reference evidence="3" key="1">
    <citation type="submission" date="2015-07" db="EMBL/GenBank/DDBJ databases">
        <title>Draft genome sequence of Acetobacterium bakii DSM 8293, a potential psychrophilic chemical producer through syngas fermentation.</title>
        <authorList>
            <person name="Song Y."/>
            <person name="Hwang S."/>
            <person name="Cho B.-K."/>
        </authorList>
    </citation>
    <scope>NUCLEOTIDE SEQUENCE [LARGE SCALE GENOMIC DNA]</scope>
    <source>
        <strain evidence="3">DSM 8239</strain>
    </source>
</reference>
<evidence type="ECO:0000256" key="1">
    <source>
        <dbReference type="SAM" id="SignalP"/>
    </source>
</evidence>
<evidence type="ECO:0008006" key="4">
    <source>
        <dbReference type="Google" id="ProtNLM"/>
    </source>
</evidence>